<dbReference type="InterPro" id="IPR035892">
    <property type="entry name" value="C2_domain_sf"/>
</dbReference>
<dbReference type="PANTHER" id="PTHR35503:SF2">
    <property type="entry name" value="OS04G0455700 PROTEIN"/>
    <property type="match status" value="1"/>
</dbReference>
<evidence type="ECO:0000313" key="2">
    <source>
        <dbReference type="Proteomes" id="UP000504603"/>
    </source>
</evidence>
<dbReference type="GeneID" id="111005885"/>
<name>A0A6J1BW43_MOMCH</name>
<dbReference type="PANTHER" id="PTHR35503">
    <property type="entry name" value="OSJNBA0006M15.15 PROTEIN"/>
    <property type="match status" value="1"/>
</dbReference>
<dbReference type="OrthoDB" id="687396at2759"/>
<protein>
    <submittedName>
        <fullName evidence="3">Uncharacterized protein LOC111005885</fullName>
    </submittedName>
</protein>
<reference evidence="3" key="1">
    <citation type="submission" date="2025-08" db="UniProtKB">
        <authorList>
            <consortium name="RefSeq"/>
        </authorList>
    </citation>
    <scope>IDENTIFICATION</scope>
</reference>
<sequence>MADTTQKFSTFSCEISILEAKNIEFTSPKRVFVRYYLSAGNNKRVRLNTKQISSTSIFVWNECFSLECLGSKESIHSLKQATVVFELRRANKLGFVGSQLLGRGEIPWEEVFESPNMGIEKWVCLVCGGGQCELGLLKQPIMVKVGMRVRAGEEIMEMEKKIMRRKHIDEWCGCKSHHMPHCADHEVFALAAAMEFL</sequence>
<evidence type="ECO:0000259" key="1">
    <source>
        <dbReference type="PROSITE" id="PS50004"/>
    </source>
</evidence>
<dbReference type="InterPro" id="IPR000008">
    <property type="entry name" value="C2_dom"/>
</dbReference>
<proteinExistence type="predicted"/>
<dbReference type="KEGG" id="mcha:111005885"/>
<dbReference type="Gene3D" id="2.60.40.150">
    <property type="entry name" value="C2 domain"/>
    <property type="match status" value="1"/>
</dbReference>
<dbReference type="SUPFAM" id="SSF49562">
    <property type="entry name" value="C2 domain (Calcium/lipid-binding domain, CaLB)"/>
    <property type="match status" value="1"/>
</dbReference>
<gene>
    <name evidence="3" type="primary">LOC111005885</name>
</gene>
<dbReference type="RefSeq" id="XP_022133242.1">
    <property type="nucleotide sequence ID" value="XM_022277550.1"/>
</dbReference>
<dbReference type="AlphaFoldDB" id="A0A6J1BW43"/>
<accession>A0A6J1BW43</accession>
<dbReference type="Proteomes" id="UP000504603">
    <property type="component" value="Unplaced"/>
</dbReference>
<dbReference type="PROSITE" id="PS50004">
    <property type="entry name" value="C2"/>
    <property type="match status" value="1"/>
</dbReference>
<organism evidence="2 3">
    <name type="scientific">Momordica charantia</name>
    <name type="common">Bitter gourd</name>
    <name type="synonym">Balsam pear</name>
    <dbReference type="NCBI Taxonomy" id="3673"/>
    <lineage>
        <taxon>Eukaryota</taxon>
        <taxon>Viridiplantae</taxon>
        <taxon>Streptophyta</taxon>
        <taxon>Embryophyta</taxon>
        <taxon>Tracheophyta</taxon>
        <taxon>Spermatophyta</taxon>
        <taxon>Magnoliopsida</taxon>
        <taxon>eudicotyledons</taxon>
        <taxon>Gunneridae</taxon>
        <taxon>Pentapetalae</taxon>
        <taxon>rosids</taxon>
        <taxon>fabids</taxon>
        <taxon>Cucurbitales</taxon>
        <taxon>Cucurbitaceae</taxon>
        <taxon>Momordiceae</taxon>
        <taxon>Momordica</taxon>
    </lineage>
</organism>
<evidence type="ECO:0000313" key="3">
    <source>
        <dbReference type="RefSeq" id="XP_022133242.1"/>
    </source>
</evidence>
<feature type="domain" description="C2" evidence="1">
    <location>
        <begin position="1"/>
        <end position="123"/>
    </location>
</feature>
<keyword evidence="2" id="KW-1185">Reference proteome</keyword>